<dbReference type="HOGENOM" id="CLU_176022_4_1_0"/>
<dbReference type="RefSeq" id="WP_014961583.1">
    <property type="nucleotide sequence ID" value="NZ_CP007243.1"/>
</dbReference>
<reference evidence="3 4" key="2">
    <citation type="journal article" date="2015" name="Biomed. Res. Int.">
        <title>Effects of Arsenite Resistance on the Growth and Functional Gene Expression of Leptospirillum ferriphilum and Acidithiobacillus thiooxidans in Pure Culture and Coculture.</title>
        <authorList>
            <person name="Jiang H."/>
            <person name="Liang Y."/>
            <person name="Yin H."/>
            <person name="Xiao Y."/>
            <person name="Guo X."/>
            <person name="Xu Y."/>
            <person name="Hu Q."/>
            <person name="Liu H."/>
            <person name="Liu X."/>
        </authorList>
    </citation>
    <scope>NUCLEOTIDE SEQUENCE [LARGE SCALE GENOMIC DNA]</scope>
    <source>
        <strain evidence="3 4">YSK</strain>
    </source>
</reference>
<keyword evidence="1" id="KW-0472">Membrane</keyword>
<evidence type="ECO:0000313" key="4">
    <source>
        <dbReference type="Proteomes" id="UP000027059"/>
    </source>
</evidence>
<dbReference type="EMBL" id="CP007243">
    <property type="protein sequence ID" value="AIA30890.1"/>
    <property type="molecule type" value="Genomic_DNA"/>
</dbReference>
<organism evidence="3 4">
    <name type="scientific">Leptospirillum ferriphilum YSK</name>
    <dbReference type="NCBI Taxonomy" id="1441628"/>
    <lineage>
        <taxon>Bacteria</taxon>
        <taxon>Pseudomonadati</taxon>
        <taxon>Nitrospirota</taxon>
        <taxon>Nitrospiria</taxon>
        <taxon>Nitrospirales</taxon>
        <taxon>Nitrospiraceae</taxon>
        <taxon>Leptospirillum</taxon>
    </lineage>
</organism>
<feature type="domain" description="Inner membrane protein YgaP-like transmembrane" evidence="2">
    <location>
        <begin position="4"/>
        <end position="62"/>
    </location>
</feature>
<evidence type="ECO:0000313" key="3">
    <source>
        <dbReference type="EMBL" id="AIA30890.1"/>
    </source>
</evidence>
<evidence type="ECO:0000256" key="1">
    <source>
        <dbReference type="SAM" id="Phobius"/>
    </source>
</evidence>
<dbReference type="InterPro" id="IPR021309">
    <property type="entry name" value="YgaP-like_TM"/>
</dbReference>
<dbReference type="OrthoDB" id="9804804at2"/>
<dbReference type="AlphaFoldDB" id="A0A059XUY3"/>
<proteinExistence type="predicted"/>
<keyword evidence="4" id="KW-1185">Reference proteome</keyword>
<sequence>MPPVNEGTVDRVLRIVLGLALIALVFVGPKTMWGWIGLLPLMTGIVGRCGLYYLLGFNTCPLKPGEKKP</sequence>
<name>A0A059XUY3_9BACT</name>
<feature type="transmembrane region" description="Helical" evidence="1">
    <location>
        <begin position="12"/>
        <end position="29"/>
    </location>
</feature>
<reference evidence="4" key="1">
    <citation type="submission" date="2014-02" db="EMBL/GenBank/DDBJ databases">
        <title>Complete genome sequence and comparative genomic analysis of the nitrogen-fixing bacterium Leptospirillum ferriphilum YSK.</title>
        <authorList>
            <person name="Guo X."/>
            <person name="Yin H."/>
            <person name="Liang Y."/>
            <person name="Hu Q."/>
            <person name="Ma L."/>
            <person name="Xiao Y."/>
            <person name="Zhang X."/>
            <person name="Qiu G."/>
            <person name="Liu X."/>
        </authorList>
    </citation>
    <scope>NUCLEOTIDE SEQUENCE [LARGE SCALE GENOMIC DNA]</scope>
    <source>
        <strain evidence="4">YSK</strain>
    </source>
</reference>
<keyword evidence="1" id="KW-1133">Transmembrane helix</keyword>
<dbReference type="KEGG" id="lfp:Y981_09545"/>
<feature type="transmembrane region" description="Helical" evidence="1">
    <location>
        <begin position="35"/>
        <end position="55"/>
    </location>
</feature>
<gene>
    <name evidence="3" type="ORF">Y981_09545</name>
</gene>
<keyword evidence="1" id="KW-0812">Transmembrane</keyword>
<protein>
    <submittedName>
        <fullName evidence="3">Membrane protein</fullName>
    </submittedName>
</protein>
<dbReference type="Proteomes" id="UP000027059">
    <property type="component" value="Chromosome"/>
</dbReference>
<evidence type="ECO:0000259" key="2">
    <source>
        <dbReference type="Pfam" id="PF11127"/>
    </source>
</evidence>
<dbReference type="Pfam" id="PF11127">
    <property type="entry name" value="YgaP-like_TM"/>
    <property type="match status" value="1"/>
</dbReference>
<accession>A0A059XUY3</accession>